<accession>A0ACC2ZQX4</accession>
<dbReference type="Proteomes" id="UP001172386">
    <property type="component" value="Unassembled WGS sequence"/>
</dbReference>
<evidence type="ECO:0000313" key="2">
    <source>
        <dbReference type="Proteomes" id="UP001172386"/>
    </source>
</evidence>
<organism evidence="1 2">
    <name type="scientific">Neophaeococcomyces mojaviensis</name>
    <dbReference type="NCBI Taxonomy" id="3383035"/>
    <lineage>
        <taxon>Eukaryota</taxon>
        <taxon>Fungi</taxon>
        <taxon>Dikarya</taxon>
        <taxon>Ascomycota</taxon>
        <taxon>Pezizomycotina</taxon>
        <taxon>Eurotiomycetes</taxon>
        <taxon>Chaetothyriomycetidae</taxon>
        <taxon>Chaetothyriales</taxon>
        <taxon>Chaetothyriales incertae sedis</taxon>
        <taxon>Neophaeococcomyces</taxon>
    </lineage>
</organism>
<gene>
    <name evidence="1" type="ORF">H2198_010694</name>
</gene>
<comment type="caution">
    <text evidence="1">The sequence shown here is derived from an EMBL/GenBank/DDBJ whole genome shotgun (WGS) entry which is preliminary data.</text>
</comment>
<reference evidence="1" key="1">
    <citation type="submission" date="2022-10" db="EMBL/GenBank/DDBJ databases">
        <title>Culturing micro-colonial fungi from biological soil crusts in the Mojave desert and describing Neophaeococcomyces mojavensis, and introducing the new genera and species Taxawa tesnikishii.</title>
        <authorList>
            <person name="Kurbessoian T."/>
            <person name="Stajich J.E."/>
        </authorList>
    </citation>
    <scope>NUCLEOTIDE SEQUENCE</scope>
    <source>
        <strain evidence="1">JES_112</strain>
    </source>
</reference>
<name>A0ACC2ZQX4_9EURO</name>
<protein>
    <submittedName>
        <fullName evidence="1">Uncharacterized protein</fullName>
    </submittedName>
</protein>
<proteinExistence type="predicted"/>
<keyword evidence="2" id="KW-1185">Reference proteome</keyword>
<evidence type="ECO:0000313" key="1">
    <source>
        <dbReference type="EMBL" id="KAJ9649984.1"/>
    </source>
</evidence>
<sequence>MDKIEDIAVPFRTVGEYRAAIASLEASTRATEDHIDASRKFLDKVSHQKNGFTAPHRPQAPSEQQQISSLINTLRNNTQDGHSTLSEKLHKKLSTTLITISDTLRRHDYDLEQLETQEQSARTATEHDGEHEENLLDALQNTHSETIRTRLDRIYLDSSAFAGVNGHANGEHPSSKHESDDVQGNKLNEVQSDLRSLHAEIDDVTQMLVMHEHGDQLLAALDKLDDAREHLLEQQAQQAVDRLTAMADQLTEMSAHCELLQSQRIVQQRLGAHLHSVKGSEMSLQGTAGPRMKYNARKQDGPAIAALRQYLSLGDDIKAGTQRDEQVKHVFEEYVAQVQTAMESQLQQADYLQPHQEKRRESEAAVPNVPVSARSPQLRLDMLDQEIAAIKQRMESLRT</sequence>
<dbReference type="EMBL" id="JAPDRQ010000404">
    <property type="protein sequence ID" value="KAJ9649984.1"/>
    <property type="molecule type" value="Genomic_DNA"/>
</dbReference>